<dbReference type="Proteomes" id="UP000054342">
    <property type="component" value="Unassembled WGS sequence"/>
</dbReference>
<feature type="region of interest" description="Disordered" evidence="5">
    <location>
        <begin position="1"/>
        <end position="28"/>
    </location>
</feature>
<dbReference type="RefSeq" id="XP_013320403.1">
    <property type="nucleotide sequence ID" value="XM_013464949.1"/>
</dbReference>
<dbReference type="GO" id="GO:0000981">
    <property type="term" value="F:DNA-binding transcription factor activity, RNA polymerase II-specific"/>
    <property type="evidence" value="ECO:0007669"/>
    <property type="project" value="InterPro"/>
</dbReference>
<feature type="compositionally biased region" description="Polar residues" evidence="5">
    <location>
        <begin position="304"/>
        <end position="339"/>
    </location>
</feature>
<dbReference type="GO" id="GO:0008270">
    <property type="term" value="F:zinc ion binding"/>
    <property type="evidence" value="ECO:0007669"/>
    <property type="project" value="InterPro"/>
</dbReference>
<dbReference type="InterPro" id="IPR052780">
    <property type="entry name" value="AAA_Catabolism_Regulators"/>
</dbReference>
<sequence length="1107" mass="122526">MDPPWDYIWEEQGQGQRQGQPTPQIEPDAKIVDDDFNPEAEQICIEDTRLARSQTLSLDNFPTNLGHNQPPIFNFNFNPAAAPQSFEFVNQPASFVPSEPGLPPVPPPQSLKHGSPGAGLVAGLVRGFPTAVPHPHGYFGASDLVQPPSTVLAQHLLPLDASAMTYNHSGQFPGADLPHSGLYKTDSFSPEPAGDNATQGASAESRQQHRRGYQACQRCRERKVKCDLGSVDAPTDPPCKRCQRERLHCEFAPTRKKQKRSDGTARDVSQDPALSNNDTSLTGSGSSNYGFGKPTQASSSSASPLTAPNGFTGQTWSQQNPKHSVTSQPRDMSSRTQNPQMPPPAPGQRNPFDVELHSQVAVATLGPQVSSTQDNIMLLVDAAYATASEGATPHPKDSPHSERGGRKRTLSSLDHGGPPVPTDAGFTPQEQAEQQAGLKAWSDMRFVRNGWFTAWEAMQYVEYFFKQLAPMTPIVFDEYRSPHMHQELLVDEPILALAILAIASRHMHLSGHAALSRSYQIHGKLWNNLRRQIERLLWGQEQFGGGFCGGGNANKIRELNTGQITWKGSLRTLGTIEALLLLTDWQPRALHFPPSDDEEGLLDRSIVMSSEVDAKAPAQNGESAASRDYDNLPYASWLEPAWRSDRMSWMLLGLAQSLAFELGVFDTNHSNCGHEHGPNSECARKRRIRHLILVYVAQTSGRMGVQSSLNVEEWEKDAAWDQTENVSAEHPVDIMQECWVHIARIMNQANRAIFSSHQFTRDLISSGKYKESIATFAPLLQNWKIHFDKVKDVIHPVMQSILVMEYEYARLYINSLGLQNVVESWVQGGSNIRKATLWKIAEDNKLYIDEVTDAALNILGEVVDGIAGRGFLRDAPVRTYLRSLSGIMFTLKRFSLGTHEALVRRCLQQLEKITIAMSKEVVDDVHLTSSTSRLVQNIVRNVKQTLIRVQQVGNGSAGPSREQSRPQSVHSNDGHPEAQQQQAQAVNLNQFNADFYMDDPLAGIQARPMAELASQMFVPPPNFSGDGQILDSALPDDSHLDPAMTLSMDWFALPLDNLFHNDEATVDQGFGGLGPTVGTRDMLEVITNRDYNQMQWNSNQTYGFGNL</sequence>
<feature type="compositionally biased region" description="Basic and acidic residues" evidence="5">
    <location>
        <begin position="260"/>
        <end position="269"/>
    </location>
</feature>
<proteinExistence type="predicted"/>
<evidence type="ECO:0000256" key="2">
    <source>
        <dbReference type="ARBA" id="ARBA00023125"/>
    </source>
</evidence>
<organism evidence="7 8">
    <name type="scientific">Exophiala xenobiotica</name>
    <dbReference type="NCBI Taxonomy" id="348802"/>
    <lineage>
        <taxon>Eukaryota</taxon>
        <taxon>Fungi</taxon>
        <taxon>Dikarya</taxon>
        <taxon>Ascomycota</taxon>
        <taxon>Pezizomycotina</taxon>
        <taxon>Eurotiomycetes</taxon>
        <taxon>Chaetothyriomycetidae</taxon>
        <taxon>Chaetothyriales</taxon>
        <taxon>Herpotrichiellaceae</taxon>
        <taxon>Exophiala</taxon>
    </lineage>
</organism>
<dbReference type="PROSITE" id="PS00463">
    <property type="entry name" value="ZN2_CY6_FUNGAL_1"/>
    <property type="match status" value="1"/>
</dbReference>
<evidence type="ECO:0000256" key="3">
    <source>
        <dbReference type="ARBA" id="ARBA00023163"/>
    </source>
</evidence>
<dbReference type="PROSITE" id="PS50048">
    <property type="entry name" value="ZN2_CY6_FUNGAL_2"/>
    <property type="match status" value="1"/>
</dbReference>
<dbReference type="HOGENOM" id="CLU_007201_1_0_1"/>
<feature type="compositionally biased region" description="Polar residues" evidence="5">
    <location>
        <begin position="196"/>
        <end position="205"/>
    </location>
</feature>
<keyword evidence="2" id="KW-0238">DNA-binding</keyword>
<feature type="compositionally biased region" description="Basic and acidic residues" evidence="5">
    <location>
        <begin position="394"/>
        <end position="404"/>
    </location>
</feature>
<dbReference type="CDD" id="cd00067">
    <property type="entry name" value="GAL4"/>
    <property type="match status" value="1"/>
</dbReference>
<feature type="region of interest" description="Disordered" evidence="5">
    <location>
        <begin position="952"/>
        <end position="982"/>
    </location>
</feature>
<dbReference type="GeneID" id="25321993"/>
<evidence type="ECO:0000313" key="7">
    <source>
        <dbReference type="EMBL" id="KIW59819.1"/>
    </source>
</evidence>
<dbReference type="PANTHER" id="PTHR31644:SF2">
    <property type="entry name" value="TRANSCRIPTIONAL ACTIVATOR ARO80-RELATED"/>
    <property type="match status" value="1"/>
</dbReference>
<evidence type="ECO:0000313" key="8">
    <source>
        <dbReference type="Proteomes" id="UP000054342"/>
    </source>
</evidence>
<feature type="region of interest" description="Disordered" evidence="5">
    <location>
        <begin position="177"/>
        <end position="209"/>
    </location>
</feature>
<evidence type="ECO:0000259" key="6">
    <source>
        <dbReference type="PROSITE" id="PS50048"/>
    </source>
</evidence>
<keyword evidence="8" id="KW-1185">Reference proteome</keyword>
<reference evidence="7 8" key="1">
    <citation type="submission" date="2015-01" db="EMBL/GenBank/DDBJ databases">
        <title>The Genome Sequence of Exophiala xenobiotica CBS118157.</title>
        <authorList>
            <consortium name="The Broad Institute Genomics Platform"/>
            <person name="Cuomo C."/>
            <person name="de Hoog S."/>
            <person name="Gorbushina A."/>
            <person name="Stielow B."/>
            <person name="Teixiera M."/>
            <person name="Abouelleil A."/>
            <person name="Chapman S.B."/>
            <person name="Priest M."/>
            <person name="Young S.K."/>
            <person name="Wortman J."/>
            <person name="Nusbaum C."/>
            <person name="Birren B."/>
        </authorList>
    </citation>
    <scope>NUCLEOTIDE SEQUENCE [LARGE SCALE GENOMIC DNA]</scope>
    <source>
        <strain evidence="7 8">CBS 118157</strain>
    </source>
</reference>
<dbReference type="OrthoDB" id="2262349at2759"/>
<evidence type="ECO:0000256" key="4">
    <source>
        <dbReference type="ARBA" id="ARBA00023242"/>
    </source>
</evidence>
<accession>A0A0D2FI37</accession>
<dbReference type="CDD" id="cd12148">
    <property type="entry name" value="fungal_TF_MHR"/>
    <property type="match status" value="1"/>
</dbReference>
<feature type="region of interest" description="Disordered" evidence="5">
    <location>
        <begin position="388"/>
        <end position="434"/>
    </location>
</feature>
<dbReference type="EMBL" id="KN847317">
    <property type="protein sequence ID" value="KIW59819.1"/>
    <property type="molecule type" value="Genomic_DNA"/>
</dbReference>
<dbReference type="GO" id="GO:0005634">
    <property type="term" value="C:nucleus"/>
    <property type="evidence" value="ECO:0007669"/>
    <property type="project" value="TreeGrafter"/>
</dbReference>
<evidence type="ECO:0000256" key="1">
    <source>
        <dbReference type="ARBA" id="ARBA00023015"/>
    </source>
</evidence>
<dbReference type="InterPro" id="IPR036864">
    <property type="entry name" value="Zn2-C6_fun-type_DNA-bd_sf"/>
</dbReference>
<keyword evidence="4" id="KW-0539">Nucleus</keyword>
<dbReference type="GO" id="GO:0045944">
    <property type="term" value="P:positive regulation of transcription by RNA polymerase II"/>
    <property type="evidence" value="ECO:0007669"/>
    <property type="project" value="TreeGrafter"/>
</dbReference>
<dbReference type="GO" id="GO:0009074">
    <property type="term" value="P:aromatic amino acid family catabolic process"/>
    <property type="evidence" value="ECO:0007669"/>
    <property type="project" value="TreeGrafter"/>
</dbReference>
<evidence type="ECO:0000256" key="5">
    <source>
        <dbReference type="SAM" id="MobiDB-lite"/>
    </source>
</evidence>
<dbReference type="GO" id="GO:0003677">
    <property type="term" value="F:DNA binding"/>
    <property type="evidence" value="ECO:0007669"/>
    <property type="project" value="UniProtKB-KW"/>
</dbReference>
<dbReference type="PANTHER" id="PTHR31644">
    <property type="entry name" value="TRANSCRIPTIONAL ACTIVATOR ARO80-RELATED"/>
    <property type="match status" value="1"/>
</dbReference>
<dbReference type="SMART" id="SM00066">
    <property type="entry name" value="GAL4"/>
    <property type="match status" value="1"/>
</dbReference>
<dbReference type="Pfam" id="PF00172">
    <property type="entry name" value="Zn_clus"/>
    <property type="match status" value="1"/>
</dbReference>
<keyword evidence="1" id="KW-0805">Transcription regulation</keyword>
<keyword evidence="3" id="KW-0804">Transcription</keyword>
<dbReference type="InterPro" id="IPR001138">
    <property type="entry name" value="Zn2Cys6_DnaBD"/>
</dbReference>
<dbReference type="AlphaFoldDB" id="A0A0D2FI37"/>
<name>A0A0D2FI37_9EURO</name>
<feature type="compositionally biased region" description="Polar residues" evidence="5">
    <location>
        <begin position="272"/>
        <end position="289"/>
    </location>
</feature>
<dbReference type="STRING" id="348802.A0A0D2FI37"/>
<dbReference type="Gene3D" id="4.10.240.10">
    <property type="entry name" value="Zn(2)-C6 fungal-type DNA-binding domain"/>
    <property type="match status" value="1"/>
</dbReference>
<gene>
    <name evidence="7" type="ORF">PV05_00085</name>
</gene>
<feature type="domain" description="Zn(2)-C6 fungal-type" evidence="6">
    <location>
        <begin position="215"/>
        <end position="251"/>
    </location>
</feature>
<dbReference type="SUPFAM" id="SSF57701">
    <property type="entry name" value="Zn2/Cys6 DNA-binding domain"/>
    <property type="match status" value="1"/>
</dbReference>
<feature type="region of interest" description="Disordered" evidence="5">
    <location>
        <begin position="253"/>
        <end position="352"/>
    </location>
</feature>
<protein>
    <recommendedName>
        <fullName evidence="6">Zn(2)-C6 fungal-type domain-containing protein</fullName>
    </recommendedName>
</protein>